<comment type="caution">
    <text evidence="8">The sequence shown here is derived from an EMBL/GenBank/DDBJ whole genome shotgun (WGS) entry which is preliminary data.</text>
</comment>
<dbReference type="PANTHER" id="PTHR46289">
    <property type="entry name" value="52 KDA REPRESSOR OF THE INHIBITOR OF THE PROTEIN KINASE-LIKE PROTEIN-RELATED"/>
    <property type="match status" value="1"/>
</dbReference>
<organism evidence="8 9">
    <name type="scientific">Coilia grayii</name>
    <name type="common">Gray's grenadier anchovy</name>
    <dbReference type="NCBI Taxonomy" id="363190"/>
    <lineage>
        <taxon>Eukaryota</taxon>
        <taxon>Metazoa</taxon>
        <taxon>Chordata</taxon>
        <taxon>Craniata</taxon>
        <taxon>Vertebrata</taxon>
        <taxon>Euteleostomi</taxon>
        <taxon>Actinopterygii</taxon>
        <taxon>Neopterygii</taxon>
        <taxon>Teleostei</taxon>
        <taxon>Clupei</taxon>
        <taxon>Clupeiformes</taxon>
        <taxon>Clupeoidei</taxon>
        <taxon>Engraulidae</taxon>
        <taxon>Coilinae</taxon>
        <taxon>Coilia</taxon>
    </lineage>
</organism>
<dbReference type="PROSITE" id="PS50950">
    <property type="entry name" value="ZF_THAP"/>
    <property type="match status" value="1"/>
</dbReference>
<dbReference type="Pfam" id="PF05485">
    <property type="entry name" value="THAP"/>
    <property type="match status" value="1"/>
</dbReference>
<feature type="region of interest" description="Disordered" evidence="6">
    <location>
        <begin position="188"/>
        <end position="216"/>
    </location>
</feature>
<dbReference type="InterPro" id="IPR052958">
    <property type="entry name" value="IFN-induced_PKR_regulator"/>
</dbReference>
<protein>
    <recommendedName>
        <fullName evidence="7">THAP-type domain-containing protein</fullName>
    </recommendedName>
</protein>
<evidence type="ECO:0000256" key="6">
    <source>
        <dbReference type="SAM" id="MobiDB-lite"/>
    </source>
</evidence>
<accession>A0ABD1JI10</accession>
<dbReference type="SMART" id="SM00980">
    <property type="entry name" value="THAP"/>
    <property type="match status" value="1"/>
</dbReference>
<evidence type="ECO:0000256" key="1">
    <source>
        <dbReference type="ARBA" id="ARBA00022723"/>
    </source>
</evidence>
<keyword evidence="3" id="KW-0862">Zinc</keyword>
<evidence type="ECO:0000256" key="4">
    <source>
        <dbReference type="ARBA" id="ARBA00023125"/>
    </source>
</evidence>
<evidence type="ECO:0000259" key="7">
    <source>
        <dbReference type="PROSITE" id="PS50950"/>
    </source>
</evidence>
<evidence type="ECO:0000313" key="9">
    <source>
        <dbReference type="Proteomes" id="UP001591681"/>
    </source>
</evidence>
<gene>
    <name evidence="8" type="ORF">ACEWY4_017430</name>
</gene>
<feature type="region of interest" description="Disordered" evidence="6">
    <location>
        <begin position="116"/>
        <end position="146"/>
    </location>
</feature>
<evidence type="ECO:0000313" key="8">
    <source>
        <dbReference type="EMBL" id="KAL2086371.1"/>
    </source>
</evidence>
<dbReference type="EMBL" id="JBHFQA010000015">
    <property type="protein sequence ID" value="KAL2086371.1"/>
    <property type="molecule type" value="Genomic_DNA"/>
</dbReference>
<dbReference type="PANTHER" id="PTHR46289:SF13">
    <property type="entry name" value="52 KDA REPRESSOR OF THE INHIBITOR OF THE PROTEIN KINASE-RELATED"/>
    <property type="match status" value="1"/>
</dbReference>
<feature type="compositionally biased region" description="Basic and acidic residues" evidence="6">
    <location>
        <begin position="188"/>
        <end position="209"/>
    </location>
</feature>
<dbReference type="AlphaFoldDB" id="A0ABD1JI10"/>
<keyword evidence="9" id="KW-1185">Reference proteome</keyword>
<feature type="compositionally biased region" description="Basic and acidic residues" evidence="6">
    <location>
        <begin position="770"/>
        <end position="785"/>
    </location>
</feature>
<evidence type="ECO:0000256" key="3">
    <source>
        <dbReference type="ARBA" id="ARBA00022833"/>
    </source>
</evidence>
<reference evidence="8 9" key="1">
    <citation type="submission" date="2024-09" db="EMBL/GenBank/DDBJ databases">
        <title>A chromosome-level genome assembly of Gray's grenadier anchovy, Coilia grayii.</title>
        <authorList>
            <person name="Fu Z."/>
        </authorList>
    </citation>
    <scope>NUCLEOTIDE SEQUENCE [LARGE SCALE GENOMIC DNA]</scope>
    <source>
        <strain evidence="8">G4</strain>
        <tissue evidence="8">Muscle</tissue>
    </source>
</reference>
<proteinExistence type="predicted"/>
<keyword evidence="4 5" id="KW-0238">DNA-binding</keyword>
<feature type="region of interest" description="Disordered" evidence="6">
    <location>
        <begin position="742"/>
        <end position="810"/>
    </location>
</feature>
<sequence>MPNFCVAPNCTKKSTQTDLAFFRFPRDVKRCHEWVENCRRADLLTKTPDLLNKHYRLCAAHFDPSMICKTGPFRTVLKDNAVPTIFDFSGQNKKLHKNRKRVKVLTEEEVRDIKERRLEEEAEANREDEGVEDMEQDTAPPLSAEEQEVREYLRSLFEILLLLGRQGIPLIGHTATAALAPLPAAASEKKAAKEGEKPGGEGDGSEARARPRPSFTPLSNFQALLEMRMSAGDEVLRRRLEGAATNSETLAPETLGRMLDVAASCVRDEVVQRVRLFSLIAGEPAEMRGPDATGQEGEGEEAPEGGCGVFLPLFARFVDSAGGGGEGAEGSGRPQEELLGFVALEGDGEVLAERLLAFVTGACGLDMAKCRGFAYDCGGAGGARHALKMRTAAERVTELHPTAVRTLWSRCGLNALLAESASTPATQLVIATLGRAEALLRSSPALRLELERTVATSFREDEDTARALLAACRGRWSRRHDAFQLTSDLLEPLKLCLEAACDGGREMRWSERVVRDCLALAETLSDFEFLAGLVVLKNVLSFTRAFGRNLQGGALDVHMATSSVTAVLHSLVEVADNIDVYHEFWFEEAALAAQSLGIPVRVPLRHLRKCGTPEPQPESYYKEHLTVPVVSYVISELSDLFSETHLKVLRCLSLVPAVMGQLKFAADVAEEAAVAEVFRDDLPSPDTLATELQCWRVKWKHRSKGVPLPDSIADTLRLSDVKFFPNLDALLGALWNLPLLNPEEPRKTPPQSTPSTAPSRQGEEADGEEAGEKEAAAAAGDDRHHNNTNNGGDRDDADEDSGNSVDGDSCGAARNRLQAYLRDTPIRHRCQRLAVLYASTDARHDPDAMVEAFLKLYPDTR</sequence>
<keyword evidence="2 5" id="KW-0863">Zinc-finger</keyword>
<dbReference type="SMART" id="SM00692">
    <property type="entry name" value="DM3"/>
    <property type="match status" value="1"/>
</dbReference>
<evidence type="ECO:0000256" key="2">
    <source>
        <dbReference type="ARBA" id="ARBA00022771"/>
    </source>
</evidence>
<dbReference type="SUPFAM" id="SSF57716">
    <property type="entry name" value="Glucocorticoid receptor-like (DNA-binding domain)"/>
    <property type="match status" value="1"/>
</dbReference>
<keyword evidence="1" id="KW-0479">Metal-binding</keyword>
<dbReference type="GO" id="GO:0008270">
    <property type="term" value="F:zinc ion binding"/>
    <property type="evidence" value="ECO:0007669"/>
    <property type="project" value="UniProtKB-KW"/>
</dbReference>
<name>A0ABD1JI10_9TELE</name>
<dbReference type="GO" id="GO:0003677">
    <property type="term" value="F:DNA binding"/>
    <property type="evidence" value="ECO:0007669"/>
    <property type="project" value="UniProtKB-UniRule"/>
</dbReference>
<feature type="compositionally biased region" description="Low complexity" evidence="6">
    <location>
        <begin position="749"/>
        <end position="759"/>
    </location>
</feature>
<feature type="domain" description="THAP-type" evidence="7">
    <location>
        <begin position="1"/>
        <end position="86"/>
    </location>
</feature>
<feature type="compositionally biased region" description="Basic and acidic residues" evidence="6">
    <location>
        <begin position="116"/>
        <end position="128"/>
    </location>
</feature>
<dbReference type="Proteomes" id="UP001591681">
    <property type="component" value="Unassembled WGS sequence"/>
</dbReference>
<dbReference type="InterPro" id="IPR006612">
    <property type="entry name" value="THAP_Znf"/>
</dbReference>
<evidence type="ECO:0000256" key="5">
    <source>
        <dbReference type="PROSITE-ProRule" id="PRU00309"/>
    </source>
</evidence>